<organism evidence="1 2">
    <name type="scientific">Paenibacillus uliginis N3/975</name>
    <dbReference type="NCBI Taxonomy" id="1313296"/>
    <lineage>
        <taxon>Bacteria</taxon>
        <taxon>Bacillati</taxon>
        <taxon>Bacillota</taxon>
        <taxon>Bacilli</taxon>
        <taxon>Bacillales</taxon>
        <taxon>Paenibacillaceae</taxon>
        <taxon>Paenibacillus</taxon>
    </lineage>
</organism>
<sequence>MSDRSWKIFITFVALIVLSALVFSAIQSRTSFKALVLDQMGESQEIRSIHLMKEFHELDDLGIKITDRKTINMIMNVFADIKLRVSDSDSPIGEASYRMYIHPKNGPTFSVLFNDQNLMRIDNSISIHKKYSWTYEVVNDFDLAIIQDIYK</sequence>
<reference evidence="1 2" key="1">
    <citation type="submission" date="2017-04" db="EMBL/GenBank/DDBJ databases">
        <authorList>
            <person name="Afonso C.L."/>
            <person name="Miller P.J."/>
            <person name="Scott M.A."/>
            <person name="Spackman E."/>
            <person name="Goraichik I."/>
            <person name="Dimitrov K.M."/>
            <person name="Suarez D.L."/>
            <person name="Swayne D.E."/>
        </authorList>
    </citation>
    <scope>NUCLEOTIDE SEQUENCE [LARGE SCALE GENOMIC DNA]</scope>
    <source>
        <strain evidence="1 2">N3/975</strain>
    </source>
</reference>
<evidence type="ECO:0000313" key="1">
    <source>
        <dbReference type="EMBL" id="SMF84461.1"/>
    </source>
</evidence>
<dbReference type="Proteomes" id="UP000192940">
    <property type="component" value="Chromosome I"/>
</dbReference>
<keyword evidence="2" id="KW-1185">Reference proteome</keyword>
<dbReference type="RefSeq" id="WP_208919580.1">
    <property type="nucleotide sequence ID" value="NZ_LT840184.1"/>
</dbReference>
<dbReference type="AlphaFoldDB" id="A0A1X7HDB0"/>
<name>A0A1X7HDB0_9BACL</name>
<dbReference type="EMBL" id="LT840184">
    <property type="protein sequence ID" value="SMF84461.1"/>
    <property type="molecule type" value="Genomic_DNA"/>
</dbReference>
<gene>
    <name evidence="1" type="ORF">SAMN05661091_2626</name>
</gene>
<protein>
    <submittedName>
        <fullName evidence="1">Uncharacterized protein</fullName>
    </submittedName>
</protein>
<evidence type="ECO:0000313" key="2">
    <source>
        <dbReference type="Proteomes" id="UP000192940"/>
    </source>
</evidence>
<dbReference type="STRING" id="1313296.SAMN05661091_2626"/>
<proteinExistence type="predicted"/>
<accession>A0A1X7HDB0</accession>